<evidence type="ECO:0000313" key="1">
    <source>
        <dbReference type="EMBL" id="CAF0908488.1"/>
    </source>
</evidence>
<dbReference type="Gene3D" id="2.160.10.10">
    <property type="entry name" value="Hexapeptide repeat proteins"/>
    <property type="match status" value="1"/>
</dbReference>
<protein>
    <submittedName>
        <fullName evidence="1">Uncharacterized protein</fullName>
    </submittedName>
</protein>
<dbReference type="InterPro" id="IPR011004">
    <property type="entry name" value="Trimer_LpxA-like_sf"/>
</dbReference>
<evidence type="ECO:0000313" key="3">
    <source>
        <dbReference type="EMBL" id="CAF1387822.1"/>
    </source>
</evidence>
<gene>
    <name evidence="2" type="ORF">JXQ802_LOCUS33675</name>
    <name evidence="3" type="ORF">JXQ802_LOCUS34035</name>
    <name evidence="1" type="ORF">PYM288_LOCUS9889</name>
</gene>
<dbReference type="AlphaFoldDB" id="A0A814A2K1"/>
<dbReference type="EMBL" id="CAJNOL010001552">
    <property type="protein sequence ID" value="CAF1380917.1"/>
    <property type="molecule type" value="Genomic_DNA"/>
</dbReference>
<sequence>MKLSFLLPEEIQEKEQTVFQRIPTIINAGPASYSQTRIWVDEKAFELLPRYEELSVAVLRWLGAHVDNDVKIAHIIPILRYPSNLLRIERGVTTFGYVMLAPFEMTNEVTIGNHVRLSADAYIQCHTLEQRSLKLASVTVNHSCILMSYSNLLPGSTLHGRNQILPYTLVMKNDQLPFNTNWSGVPASQVI</sequence>
<accession>A0A814A2K1</accession>
<dbReference type="EMBL" id="CAJNOH010000149">
    <property type="protein sequence ID" value="CAF0908488.1"/>
    <property type="molecule type" value="Genomic_DNA"/>
</dbReference>
<organism evidence="1 4">
    <name type="scientific">Rotaria sordida</name>
    <dbReference type="NCBI Taxonomy" id="392033"/>
    <lineage>
        <taxon>Eukaryota</taxon>
        <taxon>Metazoa</taxon>
        <taxon>Spiralia</taxon>
        <taxon>Gnathifera</taxon>
        <taxon>Rotifera</taxon>
        <taxon>Eurotatoria</taxon>
        <taxon>Bdelloidea</taxon>
        <taxon>Philodinida</taxon>
        <taxon>Philodinidae</taxon>
        <taxon>Rotaria</taxon>
    </lineage>
</organism>
<keyword evidence="5" id="KW-1185">Reference proteome</keyword>
<dbReference type="Proteomes" id="UP000663854">
    <property type="component" value="Unassembled WGS sequence"/>
</dbReference>
<name>A0A814A2K1_9BILA</name>
<reference evidence="1" key="1">
    <citation type="submission" date="2021-02" db="EMBL/GenBank/DDBJ databases">
        <authorList>
            <person name="Nowell W R."/>
        </authorList>
    </citation>
    <scope>NUCLEOTIDE SEQUENCE</scope>
</reference>
<evidence type="ECO:0000313" key="2">
    <source>
        <dbReference type="EMBL" id="CAF1380917.1"/>
    </source>
</evidence>
<dbReference type="Proteomes" id="UP000663870">
    <property type="component" value="Unassembled WGS sequence"/>
</dbReference>
<comment type="caution">
    <text evidence="1">The sequence shown here is derived from an EMBL/GenBank/DDBJ whole genome shotgun (WGS) entry which is preliminary data.</text>
</comment>
<evidence type="ECO:0000313" key="5">
    <source>
        <dbReference type="Proteomes" id="UP000663870"/>
    </source>
</evidence>
<evidence type="ECO:0000313" key="4">
    <source>
        <dbReference type="Proteomes" id="UP000663854"/>
    </source>
</evidence>
<dbReference type="EMBL" id="CAJNOL010001594">
    <property type="protein sequence ID" value="CAF1387822.1"/>
    <property type="molecule type" value="Genomic_DNA"/>
</dbReference>
<dbReference type="SUPFAM" id="SSF51161">
    <property type="entry name" value="Trimeric LpxA-like enzymes"/>
    <property type="match status" value="1"/>
</dbReference>
<proteinExistence type="predicted"/>